<evidence type="ECO:0000313" key="3">
    <source>
        <dbReference type="Proteomes" id="UP000663191"/>
    </source>
</evidence>
<dbReference type="KEGG" id="hlo:J0X27_09715"/>
<protein>
    <submittedName>
        <fullName evidence="2">Uncharacterized protein</fullName>
    </submittedName>
</protein>
<accession>A0A8A2U3Q6</accession>
<proteinExistence type="predicted"/>
<sequence length="65" mass="7029">MEVAVAGVRSVAGGPSSRSFRRLLAVWGTGLLDGKTGHSGSDPVRRCPFDSVNGARDEPNWRRFE</sequence>
<reference evidence="2 3" key="1">
    <citation type="journal article" date="2006" name="Int. J. Syst. Evol. Microbiol.">
        <title>Haloterrigena longa sp. nov. and Haloterrigena limicola sp. nov., extremely halophilic archaea isolated from a salt lake.</title>
        <authorList>
            <person name="Cui H.L."/>
            <person name="Tohty D."/>
            <person name="Zhou P.J."/>
            <person name="Liu S.J."/>
        </authorList>
    </citation>
    <scope>NUCLEOTIDE SEQUENCE [LARGE SCALE GENOMIC DNA]</scope>
    <source>
        <strain evidence="2 3">ABH32</strain>
    </source>
</reference>
<dbReference type="GeneID" id="63184021"/>
<name>A0A8A2U3Q6_9EURY</name>
<dbReference type="RefSeq" id="WP_207268947.1">
    <property type="nucleotide sequence ID" value="NZ_CP071463.1"/>
</dbReference>
<dbReference type="EMBL" id="CP071463">
    <property type="protein sequence ID" value="QSW83760.1"/>
    <property type="molecule type" value="Genomic_DNA"/>
</dbReference>
<dbReference type="AlphaFoldDB" id="A0A8A2U3Q6"/>
<evidence type="ECO:0000256" key="1">
    <source>
        <dbReference type="SAM" id="MobiDB-lite"/>
    </source>
</evidence>
<keyword evidence="3" id="KW-1185">Reference proteome</keyword>
<gene>
    <name evidence="2" type="ORF">J0X27_09715</name>
</gene>
<dbReference type="Proteomes" id="UP000663191">
    <property type="component" value="Chromosome"/>
</dbReference>
<feature type="compositionally biased region" description="Basic and acidic residues" evidence="1">
    <location>
        <begin position="55"/>
        <end position="65"/>
    </location>
</feature>
<feature type="region of interest" description="Disordered" evidence="1">
    <location>
        <begin position="34"/>
        <end position="65"/>
    </location>
</feature>
<organism evidence="2 3">
    <name type="scientific">Natrinema longum</name>
    <dbReference type="NCBI Taxonomy" id="370324"/>
    <lineage>
        <taxon>Archaea</taxon>
        <taxon>Methanobacteriati</taxon>
        <taxon>Methanobacteriota</taxon>
        <taxon>Stenosarchaea group</taxon>
        <taxon>Halobacteria</taxon>
        <taxon>Halobacteriales</taxon>
        <taxon>Natrialbaceae</taxon>
        <taxon>Natrinema</taxon>
    </lineage>
</organism>
<evidence type="ECO:0000313" key="2">
    <source>
        <dbReference type="EMBL" id="QSW83760.1"/>
    </source>
</evidence>